<evidence type="ECO:0000256" key="4">
    <source>
        <dbReference type="ARBA" id="ARBA00023125"/>
    </source>
</evidence>
<evidence type="ECO:0000313" key="10">
    <source>
        <dbReference type="Proteomes" id="UP000215005"/>
    </source>
</evidence>
<dbReference type="GO" id="GO:0003677">
    <property type="term" value="F:DNA binding"/>
    <property type="evidence" value="ECO:0007669"/>
    <property type="project" value="UniProtKB-KW"/>
</dbReference>
<organism evidence="9 10">
    <name type="scientific">Nocardiopsis gilva YIM 90087</name>
    <dbReference type="NCBI Taxonomy" id="1235441"/>
    <lineage>
        <taxon>Bacteria</taxon>
        <taxon>Bacillati</taxon>
        <taxon>Actinomycetota</taxon>
        <taxon>Actinomycetes</taxon>
        <taxon>Streptosporangiales</taxon>
        <taxon>Nocardiopsidaceae</taxon>
        <taxon>Nocardiopsis</taxon>
    </lineage>
</organism>
<dbReference type="AlphaFoldDB" id="A0A223SCH4"/>
<dbReference type="CDD" id="cd06171">
    <property type="entry name" value="Sigma70_r4"/>
    <property type="match status" value="1"/>
</dbReference>
<evidence type="ECO:0000256" key="5">
    <source>
        <dbReference type="ARBA" id="ARBA00023163"/>
    </source>
</evidence>
<dbReference type="EMBL" id="CP022753">
    <property type="protein sequence ID" value="ASU85785.1"/>
    <property type="molecule type" value="Genomic_DNA"/>
</dbReference>
<evidence type="ECO:0000259" key="7">
    <source>
        <dbReference type="Pfam" id="PF04542"/>
    </source>
</evidence>
<dbReference type="Pfam" id="PF08281">
    <property type="entry name" value="Sigma70_r4_2"/>
    <property type="match status" value="1"/>
</dbReference>
<dbReference type="PANTHER" id="PTHR43133:SF8">
    <property type="entry name" value="RNA POLYMERASE SIGMA FACTOR HI_1459-RELATED"/>
    <property type="match status" value="1"/>
</dbReference>
<dbReference type="InterPro" id="IPR007627">
    <property type="entry name" value="RNA_pol_sigma70_r2"/>
</dbReference>
<sequence>MANTPYCDDTALVKRARDGDAAAFEVLVRRHQDTVYRIALRVLNDPADAADASQEALVAAWRRLPDLDDPATFRAWLYRIVTRRALNTARARTPESPSDLLEGERTGRGAGPEHHTVASGLRDALAQALLDLPPQQRVCWILYEMEQMTYGEIAETVGVTTDAVRGRIHRARSHLVEALKPWR</sequence>
<dbReference type="OrthoDB" id="9811152at2"/>
<dbReference type="InterPro" id="IPR039425">
    <property type="entry name" value="RNA_pol_sigma-70-like"/>
</dbReference>
<dbReference type="Gene3D" id="1.10.10.10">
    <property type="entry name" value="Winged helix-like DNA-binding domain superfamily/Winged helix DNA-binding domain"/>
    <property type="match status" value="1"/>
</dbReference>
<dbReference type="Proteomes" id="UP000215005">
    <property type="component" value="Chromosome"/>
</dbReference>
<feature type="compositionally biased region" description="Basic and acidic residues" evidence="6">
    <location>
        <begin position="102"/>
        <end position="115"/>
    </location>
</feature>
<dbReference type="RefSeq" id="WP_017618505.1">
    <property type="nucleotide sequence ID" value="NZ_ANBG01000167.1"/>
</dbReference>
<dbReference type="Pfam" id="PF04542">
    <property type="entry name" value="Sigma70_r2"/>
    <property type="match status" value="1"/>
</dbReference>
<evidence type="ECO:0000259" key="8">
    <source>
        <dbReference type="Pfam" id="PF08281"/>
    </source>
</evidence>
<dbReference type="InterPro" id="IPR013325">
    <property type="entry name" value="RNA_pol_sigma_r2"/>
</dbReference>
<dbReference type="SUPFAM" id="SSF88659">
    <property type="entry name" value="Sigma3 and sigma4 domains of RNA polymerase sigma factors"/>
    <property type="match status" value="1"/>
</dbReference>
<accession>A0A223SCH4</accession>
<dbReference type="Gene3D" id="1.10.1740.10">
    <property type="match status" value="1"/>
</dbReference>
<feature type="domain" description="RNA polymerase sigma factor 70 region 4 type 2" evidence="8">
    <location>
        <begin position="123"/>
        <end position="175"/>
    </location>
</feature>
<evidence type="ECO:0000256" key="6">
    <source>
        <dbReference type="SAM" id="MobiDB-lite"/>
    </source>
</evidence>
<name>A0A223SCH4_9ACTN</name>
<dbReference type="InterPro" id="IPR013324">
    <property type="entry name" value="RNA_pol_sigma_r3/r4-like"/>
</dbReference>
<gene>
    <name evidence="9" type="ORF">CDO52_25945</name>
</gene>
<proteinExistence type="inferred from homology"/>
<dbReference type="SUPFAM" id="SSF88946">
    <property type="entry name" value="Sigma2 domain of RNA polymerase sigma factors"/>
    <property type="match status" value="1"/>
</dbReference>
<feature type="domain" description="RNA polymerase sigma-70 region 2" evidence="7">
    <location>
        <begin position="27"/>
        <end position="92"/>
    </location>
</feature>
<keyword evidence="10" id="KW-1185">Reference proteome</keyword>
<keyword evidence="2" id="KW-0805">Transcription regulation</keyword>
<keyword evidence="5" id="KW-0804">Transcription</keyword>
<dbReference type="GO" id="GO:0006352">
    <property type="term" value="P:DNA-templated transcription initiation"/>
    <property type="evidence" value="ECO:0007669"/>
    <property type="project" value="InterPro"/>
</dbReference>
<feature type="region of interest" description="Disordered" evidence="6">
    <location>
        <begin position="89"/>
        <end position="115"/>
    </location>
</feature>
<dbReference type="NCBIfam" id="TIGR02937">
    <property type="entry name" value="sigma70-ECF"/>
    <property type="match status" value="1"/>
</dbReference>
<evidence type="ECO:0000256" key="3">
    <source>
        <dbReference type="ARBA" id="ARBA00023082"/>
    </source>
</evidence>
<dbReference type="InterPro" id="IPR013249">
    <property type="entry name" value="RNA_pol_sigma70_r4_t2"/>
</dbReference>
<evidence type="ECO:0000256" key="1">
    <source>
        <dbReference type="ARBA" id="ARBA00010641"/>
    </source>
</evidence>
<evidence type="ECO:0000256" key="2">
    <source>
        <dbReference type="ARBA" id="ARBA00023015"/>
    </source>
</evidence>
<keyword evidence="4" id="KW-0238">DNA-binding</keyword>
<protein>
    <submittedName>
        <fullName evidence="9">RNA polymerase subunit sigma-24</fullName>
    </submittedName>
</protein>
<dbReference type="InterPro" id="IPR036388">
    <property type="entry name" value="WH-like_DNA-bd_sf"/>
</dbReference>
<comment type="similarity">
    <text evidence="1">Belongs to the sigma-70 factor family. ECF subfamily.</text>
</comment>
<dbReference type="PANTHER" id="PTHR43133">
    <property type="entry name" value="RNA POLYMERASE ECF-TYPE SIGMA FACTO"/>
    <property type="match status" value="1"/>
</dbReference>
<reference evidence="9 10" key="1">
    <citation type="submission" date="2017-08" db="EMBL/GenBank/DDBJ databases">
        <title>The complete genome sequence of Nocardiopsis gilva YIM 90087.</title>
        <authorList>
            <person name="Yin M."/>
            <person name="Tang S."/>
        </authorList>
    </citation>
    <scope>NUCLEOTIDE SEQUENCE [LARGE SCALE GENOMIC DNA]</scope>
    <source>
        <strain evidence="9 10">YIM 90087</strain>
    </source>
</reference>
<dbReference type="GO" id="GO:0016987">
    <property type="term" value="F:sigma factor activity"/>
    <property type="evidence" value="ECO:0007669"/>
    <property type="project" value="UniProtKB-KW"/>
</dbReference>
<dbReference type="KEGG" id="ngv:CDO52_25945"/>
<evidence type="ECO:0000313" key="9">
    <source>
        <dbReference type="EMBL" id="ASU85785.1"/>
    </source>
</evidence>
<dbReference type="InterPro" id="IPR014284">
    <property type="entry name" value="RNA_pol_sigma-70_dom"/>
</dbReference>
<keyword evidence="3" id="KW-0731">Sigma factor</keyword>